<evidence type="ECO:0000256" key="1">
    <source>
        <dbReference type="SAM" id="MobiDB-lite"/>
    </source>
</evidence>
<sequence length="524" mass="54224">MRDEAVASQDQDPTTEGVPSGQTPDGHGASPSDASETIVSGTHAAATSPAQESAAPAEHDAWDAEFAGLAGTGPDAGQAPSSEDQAAGDATQAGGAQASGEDKAAGDAAADAGRAPSSEDQAAADAGQAGEPAAEGRGTAGRAGTARAREEVPGGHPSLAQRSTLPMRAASTMPDLSRYGTENQSGTDGAAPEDEPAPAVPNAAGDHAGPAESGQDPMASGPHPTTADGGPWYGPGTGEQQATGEIGASNAYEPETVAMPADPAVPAGEAERRNAERERAASAKPVLGRIIQVAIAVFFPVMLLAAAIRAVATPLFLWVEYNRPGFPADSFGFSTDDRITYGSYAVDYLLNFASPRYLGDLVTPDGDQLYLASEVSHMADVKTVLTIAFVTALAMALISIAGGIYLARRCPGGIRRALFAGAVATLALIAGMLVAAVLAWEEFFTMVHTIFFAQGNWTFRLDDTLIRLFPAQFWMDAGGAIAAIVLAVCVLVMVFTWPTKKRRERSRLAREESRRRYLESLEAL</sequence>
<keyword evidence="2" id="KW-0472">Membrane</keyword>
<evidence type="ECO:0000256" key="2">
    <source>
        <dbReference type="SAM" id="Phobius"/>
    </source>
</evidence>
<feature type="compositionally biased region" description="Low complexity" evidence="1">
    <location>
        <begin position="44"/>
        <end position="56"/>
    </location>
</feature>
<gene>
    <name evidence="3" type="ORF">GCM10009688_27900</name>
</gene>
<dbReference type="InterPro" id="IPR010178">
    <property type="entry name" value="Lit"/>
</dbReference>
<feature type="transmembrane region" description="Helical" evidence="2">
    <location>
        <begin position="286"/>
        <end position="308"/>
    </location>
</feature>
<feature type="region of interest" description="Disordered" evidence="1">
    <location>
        <begin position="1"/>
        <end position="243"/>
    </location>
</feature>
<feature type="compositionally biased region" description="Low complexity" evidence="1">
    <location>
        <begin position="84"/>
        <end position="99"/>
    </location>
</feature>
<feature type="transmembrane region" description="Helical" evidence="2">
    <location>
        <begin position="418"/>
        <end position="440"/>
    </location>
</feature>
<keyword evidence="2" id="KW-0812">Transmembrane</keyword>
<feature type="transmembrane region" description="Helical" evidence="2">
    <location>
        <begin position="477"/>
        <end position="497"/>
    </location>
</feature>
<accession>A0ABP5AS85</accession>
<feature type="compositionally biased region" description="Low complexity" evidence="1">
    <location>
        <begin position="106"/>
        <end position="146"/>
    </location>
</feature>
<feature type="transmembrane region" description="Helical" evidence="2">
    <location>
        <begin position="384"/>
        <end position="406"/>
    </location>
</feature>
<keyword evidence="2" id="KW-1133">Transmembrane helix</keyword>
<dbReference type="RefSeq" id="WP_246167586.1">
    <property type="nucleotide sequence ID" value="NZ_BAAALV010000007.1"/>
</dbReference>
<evidence type="ECO:0008006" key="5">
    <source>
        <dbReference type="Google" id="ProtNLM"/>
    </source>
</evidence>
<dbReference type="EMBL" id="BAAALV010000007">
    <property type="protein sequence ID" value="GAA1921288.1"/>
    <property type="molecule type" value="Genomic_DNA"/>
</dbReference>
<dbReference type="Pfam" id="PF07314">
    <property type="entry name" value="Lit"/>
    <property type="match status" value="1"/>
</dbReference>
<name>A0ABP5AS85_9MICC</name>
<reference evidence="4" key="1">
    <citation type="journal article" date="2019" name="Int. J. Syst. Evol. Microbiol.">
        <title>The Global Catalogue of Microorganisms (GCM) 10K type strain sequencing project: providing services to taxonomists for standard genome sequencing and annotation.</title>
        <authorList>
            <consortium name="The Broad Institute Genomics Platform"/>
            <consortium name="The Broad Institute Genome Sequencing Center for Infectious Disease"/>
            <person name="Wu L."/>
            <person name="Ma J."/>
        </authorList>
    </citation>
    <scope>NUCLEOTIDE SEQUENCE [LARGE SCALE GENOMIC DNA]</scope>
    <source>
        <strain evidence="4">JCM 13316</strain>
    </source>
</reference>
<evidence type="ECO:0000313" key="4">
    <source>
        <dbReference type="Proteomes" id="UP001500784"/>
    </source>
</evidence>
<feature type="compositionally biased region" description="Basic and acidic residues" evidence="1">
    <location>
        <begin position="269"/>
        <end position="281"/>
    </location>
</feature>
<evidence type="ECO:0000313" key="3">
    <source>
        <dbReference type="EMBL" id="GAA1921288.1"/>
    </source>
</evidence>
<protein>
    <recommendedName>
        <fullName evidence="5">TIGR01906 family membrane protein</fullName>
    </recommendedName>
</protein>
<organism evidence="3 4">
    <name type="scientific">Arthrobacter gandavensis</name>
    <dbReference type="NCBI Taxonomy" id="169960"/>
    <lineage>
        <taxon>Bacteria</taxon>
        <taxon>Bacillati</taxon>
        <taxon>Actinomycetota</taxon>
        <taxon>Actinomycetes</taxon>
        <taxon>Micrococcales</taxon>
        <taxon>Micrococcaceae</taxon>
        <taxon>Arthrobacter</taxon>
    </lineage>
</organism>
<keyword evidence="4" id="KW-1185">Reference proteome</keyword>
<feature type="region of interest" description="Disordered" evidence="1">
    <location>
        <begin position="260"/>
        <end position="281"/>
    </location>
</feature>
<comment type="caution">
    <text evidence="3">The sequence shown here is derived from an EMBL/GenBank/DDBJ whole genome shotgun (WGS) entry which is preliminary data.</text>
</comment>
<dbReference type="Proteomes" id="UP001500784">
    <property type="component" value="Unassembled WGS sequence"/>
</dbReference>
<proteinExistence type="predicted"/>